<dbReference type="EMBL" id="KN846957">
    <property type="protein sequence ID" value="KIW70379.1"/>
    <property type="molecule type" value="Genomic_DNA"/>
</dbReference>
<sequence length="1101" mass="119899">MSPSGKRDAVTAFGGTTDGTLHSVKRRRNQKNLKRQEENASALVQDGTSPALGKTEAVKEQKSISRKSASAQTRKHEDKEPPQKLEQRRAAVEEVNQEPQKKIKTSPNKKTEQPPSPKSQDILPPATNTESATPNRSNTKSQPAITAPVKVSYPQQRAEELTKRLKEPNELVKEKTKDDASSELGHSPKQVRGKQLGETAQLVSKRARVNKKKPKPVGTSQHGTPRKPEVDEKGWSIAPASGGTFIDQDPILTDDEQHLILPTDSEVQVYSTKTSLRVRSLRLDSKSTIMSCALSTIDRSKLYVSRSDGQISLWDWTSGTSIVEFNGGKCVRQIIPIQSQEANEAILLLQDDGIGSANLVVYLANLSRGTFTEKETVLRGSALLPCVRSCGHGRALVVCAADKLLVGQSQFAEGEKLEFSYTWREITAPGQITTLDAQLNSGKSKTSRKVPYLDVVVGLDDGAMMHYEDILFKLIGKEKKKTSAGDITGRKLHWHRTAANTVKWSRDGNYIISGGNETVLVIWQLDSNQKQYLPHLSTPILNLTVSAVGSAYALRLADNSVMVLSTADLLPSTNITGLALGQPSQSSSTLLLHPRTPNRLLAAVPCDSFHSKPSNFLQIYDIDTSLQLTRQALTRNMITASNVAPTGQPVREPSVTYMDLSHDGKWLATVDQWTPHEQDLDPMYVSSDDETLRGRATETCLRLWLWNESSDNFEQVTRIDEPHKPGPKAVLGLHFNPTRLELATIGADATVCLWTAKPRRRDGVPVRNSANDQLYTWTSSQIIHCNDNALSKDGAATSAALAYAEDGSVIAASWSFLTPSAHSDTRSSAHPRFVHLIDPSSGNIAFSYPSLLSHGYAKLLFHGRYLFALSSKLSIFDTIPCREVPSPLRLEDAYTPLKSDAPMFLIRNKFDGTVAVGMGKSEGSRGCKVSVLSFNDTTASRMSAGTEAGVGVSMKLVYQVQFTGILKGLLALTTGPGFLVLDERNQIRVLRPSGMAKGAMMNTSGSARLESEEVTRSLDSIFGRRPASFAQGENRAVIDGPNAARGLLAAPGEEKATQLQLQRQPETAAGGLNGVLQFASSAMAPSPAELFQRVVSVMARG</sequence>
<evidence type="ECO:0000256" key="7">
    <source>
        <dbReference type="ARBA" id="ARBA00023242"/>
    </source>
</evidence>
<evidence type="ECO:0000256" key="4">
    <source>
        <dbReference type="ARBA" id="ARBA00022574"/>
    </source>
</evidence>
<dbReference type="GO" id="GO:0003723">
    <property type="term" value="F:RNA binding"/>
    <property type="evidence" value="ECO:0007669"/>
    <property type="project" value="InterPro"/>
</dbReference>
<dbReference type="SMART" id="SM00320">
    <property type="entry name" value="WD40"/>
    <property type="match status" value="3"/>
</dbReference>
<dbReference type="PROSITE" id="PS50082">
    <property type="entry name" value="WD_REPEATS_2"/>
    <property type="match status" value="1"/>
</dbReference>
<dbReference type="SUPFAM" id="SSF50969">
    <property type="entry name" value="YVTN repeat-like/Quinoprotein amine dehydrogenase"/>
    <property type="match status" value="1"/>
</dbReference>
<dbReference type="PROSITE" id="PS50294">
    <property type="entry name" value="WD_REPEATS_REGION"/>
    <property type="match status" value="1"/>
</dbReference>
<keyword evidence="5" id="KW-0677">Repeat</keyword>
<dbReference type="PANTHER" id="PTHR44215">
    <property type="entry name" value="WD REPEAT-CONTAINING PROTEIN 75"/>
    <property type="match status" value="1"/>
</dbReference>
<keyword evidence="11" id="KW-1185">Reference proteome</keyword>
<keyword evidence="7" id="KW-0539">Nucleus</keyword>
<keyword evidence="4 8" id="KW-0853">WD repeat</keyword>
<feature type="region of interest" description="Disordered" evidence="9">
    <location>
        <begin position="1"/>
        <end position="233"/>
    </location>
</feature>
<keyword evidence="6" id="KW-0804">Transcription</keyword>
<organism evidence="10 11">
    <name type="scientific">Phialophora macrospora</name>
    <dbReference type="NCBI Taxonomy" id="1851006"/>
    <lineage>
        <taxon>Eukaryota</taxon>
        <taxon>Fungi</taxon>
        <taxon>Dikarya</taxon>
        <taxon>Ascomycota</taxon>
        <taxon>Pezizomycotina</taxon>
        <taxon>Eurotiomycetes</taxon>
        <taxon>Chaetothyriomycetidae</taxon>
        <taxon>Chaetothyriales</taxon>
        <taxon>Herpotrichiellaceae</taxon>
        <taxon>Phialophora</taxon>
    </lineage>
</organism>
<keyword evidence="2" id="KW-0690">Ribosome biogenesis</keyword>
<name>A0A0D2GE07_9EURO</name>
<feature type="compositionally biased region" description="Basic and acidic residues" evidence="9">
    <location>
        <begin position="74"/>
        <end position="92"/>
    </location>
</feature>
<dbReference type="Proteomes" id="UP000054266">
    <property type="component" value="Unassembled WGS sequence"/>
</dbReference>
<evidence type="ECO:0000256" key="3">
    <source>
        <dbReference type="ARBA" id="ARBA00022552"/>
    </source>
</evidence>
<gene>
    <name evidence="10" type="ORF">PV04_02653</name>
</gene>
<evidence type="ECO:0000313" key="11">
    <source>
        <dbReference type="Proteomes" id="UP000054266"/>
    </source>
</evidence>
<feature type="compositionally biased region" description="Basic residues" evidence="9">
    <location>
        <begin position="205"/>
        <end position="215"/>
    </location>
</feature>
<proteinExistence type="predicted"/>
<feature type="compositionally biased region" description="Basic and acidic residues" evidence="9">
    <location>
        <begin position="157"/>
        <end position="180"/>
    </location>
</feature>
<dbReference type="STRING" id="5601.A0A0D2GE07"/>
<dbReference type="InterPro" id="IPR053826">
    <property type="entry name" value="WDR75"/>
</dbReference>
<dbReference type="Pfam" id="PF00400">
    <property type="entry name" value="WD40"/>
    <property type="match status" value="1"/>
</dbReference>
<evidence type="ECO:0000256" key="6">
    <source>
        <dbReference type="ARBA" id="ARBA00023163"/>
    </source>
</evidence>
<dbReference type="GO" id="GO:2000234">
    <property type="term" value="P:positive regulation of rRNA processing"/>
    <property type="evidence" value="ECO:0007669"/>
    <property type="project" value="TreeGrafter"/>
</dbReference>
<dbReference type="InterPro" id="IPR001680">
    <property type="entry name" value="WD40_rpt"/>
</dbReference>
<dbReference type="GO" id="GO:0032040">
    <property type="term" value="C:small-subunit processome"/>
    <property type="evidence" value="ECO:0007669"/>
    <property type="project" value="InterPro"/>
</dbReference>
<dbReference type="InterPro" id="IPR015943">
    <property type="entry name" value="WD40/YVTN_repeat-like_dom_sf"/>
</dbReference>
<evidence type="ECO:0000313" key="10">
    <source>
        <dbReference type="EMBL" id="KIW70379.1"/>
    </source>
</evidence>
<dbReference type="Gene3D" id="2.130.10.10">
    <property type="entry name" value="YVTN repeat-like/Quinoprotein amine dehydrogenase"/>
    <property type="match status" value="3"/>
</dbReference>
<evidence type="ECO:0000256" key="2">
    <source>
        <dbReference type="ARBA" id="ARBA00022517"/>
    </source>
</evidence>
<feature type="compositionally biased region" description="Polar residues" evidence="9">
    <location>
        <begin position="126"/>
        <end position="144"/>
    </location>
</feature>
<accession>A0A0D2GE07</accession>
<feature type="compositionally biased region" description="Basic residues" evidence="9">
    <location>
        <begin position="23"/>
        <end position="33"/>
    </location>
</feature>
<dbReference type="AlphaFoldDB" id="A0A0D2GE07"/>
<evidence type="ECO:0000256" key="5">
    <source>
        <dbReference type="ARBA" id="ARBA00022737"/>
    </source>
</evidence>
<dbReference type="GO" id="GO:0045943">
    <property type="term" value="P:positive regulation of transcription by RNA polymerase I"/>
    <property type="evidence" value="ECO:0007669"/>
    <property type="project" value="InterPro"/>
</dbReference>
<evidence type="ECO:0000256" key="1">
    <source>
        <dbReference type="ARBA" id="ARBA00004604"/>
    </source>
</evidence>
<dbReference type="InterPro" id="IPR036322">
    <property type="entry name" value="WD40_repeat_dom_sf"/>
</dbReference>
<feature type="repeat" description="WD" evidence="8">
    <location>
        <begin position="492"/>
        <end position="533"/>
    </location>
</feature>
<dbReference type="HOGENOM" id="CLU_005417_0_0_1"/>
<comment type="subcellular location">
    <subcellularLocation>
        <location evidence="1">Nucleus</location>
        <location evidence="1">Nucleolus</location>
    </subcellularLocation>
</comment>
<dbReference type="PANTHER" id="PTHR44215:SF1">
    <property type="entry name" value="WD REPEAT-CONTAINING PROTEIN 75"/>
    <property type="match status" value="1"/>
</dbReference>
<dbReference type="SUPFAM" id="SSF50978">
    <property type="entry name" value="WD40 repeat-like"/>
    <property type="match status" value="1"/>
</dbReference>
<dbReference type="GO" id="GO:0006364">
    <property type="term" value="P:rRNA processing"/>
    <property type="evidence" value="ECO:0007669"/>
    <property type="project" value="UniProtKB-KW"/>
</dbReference>
<reference evidence="10 11" key="1">
    <citation type="submission" date="2015-01" db="EMBL/GenBank/DDBJ databases">
        <title>The Genome Sequence of Capronia semiimmersa CBS27337.</title>
        <authorList>
            <consortium name="The Broad Institute Genomics Platform"/>
            <person name="Cuomo C."/>
            <person name="de Hoog S."/>
            <person name="Gorbushina A."/>
            <person name="Stielow B."/>
            <person name="Teixiera M."/>
            <person name="Abouelleil A."/>
            <person name="Chapman S.B."/>
            <person name="Priest M."/>
            <person name="Young S.K."/>
            <person name="Wortman J."/>
            <person name="Nusbaum C."/>
            <person name="Birren B."/>
        </authorList>
    </citation>
    <scope>NUCLEOTIDE SEQUENCE [LARGE SCALE GENOMIC DNA]</scope>
    <source>
        <strain evidence="10 11">CBS 27337</strain>
    </source>
</reference>
<evidence type="ECO:0000256" key="9">
    <source>
        <dbReference type="SAM" id="MobiDB-lite"/>
    </source>
</evidence>
<dbReference type="InterPro" id="IPR011044">
    <property type="entry name" value="Quino_amine_DH_bsu"/>
</dbReference>
<evidence type="ECO:0000256" key="8">
    <source>
        <dbReference type="PROSITE-ProRule" id="PRU00221"/>
    </source>
</evidence>
<keyword evidence="3" id="KW-0698">rRNA processing</keyword>
<protein>
    <submittedName>
        <fullName evidence="10">Uncharacterized protein</fullName>
    </submittedName>
</protein>